<evidence type="ECO:0000313" key="2">
    <source>
        <dbReference type="WBParaSite" id="SVE_0780300.1"/>
    </source>
</evidence>
<organism evidence="1 2">
    <name type="scientific">Strongyloides venezuelensis</name>
    <name type="common">Threadworm</name>
    <dbReference type="NCBI Taxonomy" id="75913"/>
    <lineage>
        <taxon>Eukaryota</taxon>
        <taxon>Metazoa</taxon>
        <taxon>Ecdysozoa</taxon>
        <taxon>Nematoda</taxon>
        <taxon>Chromadorea</taxon>
        <taxon>Rhabditida</taxon>
        <taxon>Tylenchina</taxon>
        <taxon>Panagrolaimomorpha</taxon>
        <taxon>Strongyloidoidea</taxon>
        <taxon>Strongyloididae</taxon>
        <taxon>Strongyloides</taxon>
    </lineage>
</organism>
<proteinExistence type="predicted"/>
<accession>A0A0K0FG05</accession>
<dbReference type="AlphaFoldDB" id="A0A0K0FG05"/>
<dbReference type="Proteomes" id="UP000035680">
    <property type="component" value="Unassembled WGS sequence"/>
</dbReference>
<reference evidence="2" key="2">
    <citation type="submission" date="2015-08" db="UniProtKB">
        <authorList>
            <consortium name="WormBaseParasite"/>
        </authorList>
    </citation>
    <scope>IDENTIFICATION</scope>
</reference>
<protein>
    <submittedName>
        <fullName evidence="2">Peptidase C19 ubiquitin carboxyl-terminal hydrolase domain-containing protein</fullName>
    </submittedName>
</protein>
<evidence type="ECO:0000313" key="1">
    <source>
        <dbReference type="Proteomes" id="UP000035680"/>
    </source>
</evidence>
<sequence>MPRYVFSNIALSSCGIFVKKVVADEFRNYRHEDIQEISQEKEAHIGNSDIRYGKTFSLDLLKQKSRGNRRSEKLLTPKRSNLDRRFKKMKSTGTQCFASSVMQLVFLCNDFLENATIVKKTMQ</sequence>
<name>A0A0K0FG05_STRVS</name>
<dbReference type="WBParaSite" id="SVE_0780300.1">
    <property type="protein sequence ID" value="SVE_0780300.1"/>
    <property type="gene ID" value="SVE_0780300"/>
</dbReference>
<keyword evidence="1" id="KW-1185">Reference proteome</keyword>
<reference evidence="1" key="1">
    <citation type="submission" date="2014-07" db="EMBL/GenBank/DDBJ databases">
        <authorList>
            <person name="Martin A.A"/>
            <person name="De Silva N."/>
        </authorList>
    </citation>
    <scope>NUCLEOTIDE SEQUENCE</scope>
</reference>